<reference evidence="2 3" key="1">
    <citation type="journal article" date="2021" name="Elife">
        <title>Chloroplast acquisition without the gene transfer in kleptoplastic sea slugs, Plakobranchus ocellatus.</title>
        <authorList>
            <person name="Maeda T."/>
            <person name="Takahashi S."/>
            <person name="Yoshida T."/>
            <person name="Shimamura S."/>
            <person name="Takaki Y."/>
            <person name="Nagai Y."/>
            <person name="Toyoda A."/>
            <person name="Suzuki Y."/>
            <person name="Arimoto A."/>
            <person name="Ishii H."/>
            <person name="Satoh N."/>
            <person name="Nishiyama T."/>
            <person name="Hasebe M."/>
            <person name="Maruyama T."/>
            <person name="Minagawa J."/>
            <person name="Obokata J."/>
            <person name="Shigenobu S."/>
        </authorList>
    </citation>
    <scope>NUCLEOTIDE SEQUENCE [LARGE SCALE GENOMIC DNA]</scope>
</reference>
<proteinExistence type="predicted"/>
<name>A0AAV4A9S2_9GAST</name>
<keyword evidence="1" id="KW-0732">Signal</keyword>
<evidence type="ECO:0000256" key="1">
    <source>
        <dbReference type="SAM" id="SignalP"/>
    </source>
</evidence>
<dbReference type="AlphaFoldDB" id="A0AAV4A9S2"/>
<evidence type="ECO:0000313" key="3">
    <source>
        <dbReference type="Proteomes" id="UP000735302"/>
    </source>
</evidence>
<dbReference type="Proteomes" id="UP000735302">
    <property type="component" value="Unassembled WGS sequence"/>
</dbReference>
<dbReference type="EMBL" id="BLXT01003725">
    <property type="protein sequence ID" value="GFO03388.1"/>
    <property type="molecule type" value="Genomic_DNA"/>
</dbReference>
<feature type="signal peptide" evidence="1">
    <location>
        <begin position="1"/>
        <end position="15"/>
    </location>
</feature>
<accession>A0AAV4A9S2</accession>
<evidence type="ECO:0000313" key="2">
    <source>
        <dbReference type="EMBL" id="GFO03388.1"/>
    </source>
</evidence>
<comment type="caution">
    <text evidence="2">The sequence shown here is derived from an EMBL/GenBank/DDBJ whole genome shotgun (WGS) entry which is preliminary data.</text>
</comment>
<gene>
    <name evidence="2" type="ORF">PoB_002989300</name>
</gene>
<feature type="chain" id="PRO_5043730263" evidence="1">
    <location>
        <begin position="16"/>
        <end position="154"/>
    </location>
</feature>
<protein>
    <submittedName>
        <fullName evidence="2">Uncharacterized protein</fullName>
    </submittedName>
</protein>
<keyword evidence="3" id="KW-1185">Reference proteome</keyword>
<organism evidence="2 3">
    <name type="scientific">Plakobranchus ocellatus</name>
    <dbReference type="NCBI Taxonomy" id="259542"/>
    <lineage>
        <taxon>Eukaryota</taxon>
        <taxon>Metazoa</taxon>
        <taxon>Spiralia</taxon>
        <taxon>Lophotrochozoa</taxon>
        <taxon>Mollusca</taxon>
        <taxon>Gastropoda</taxon>
        <taxon>Heterobranchia</taxon>
        <taxon>Euthyneura</taxon>
        <taxon>Panpulmonata</taxon>
        <taxon>Sacoglossa</taxon>
        <taxon>Placobranchoidea</taxon>
        <taxon>Plakobranchidae</taxon>
        <taxon>Plakobranchus</taxon>
    </lineage>
</organism>
<sequence length="154" mass="16527">MLLFAIVNFMKLSSLLDVGKGALQATQVWVELLAHGYRAGPGISPERLVERAELVPLSVSQSIRSTGDLSLLGPHQARAPVAGLEPTTEVSTDLMADSLSIVPSTLLILRNMNTSLLNNQGALVAQWLMQLAPRAAEASLSQVEDHQHLSLRPS</sequence>